<dbReference type="Pfam" id="PF13304">
    <property type="entry name" value="AAA_21"/>
    <property type="match status" value="1"/>
</dbReference>
<keyword evidence="4" id="KW-1185">Reference proteome</keyword>
<reference evidence="3 4" key="1">
    <citation type="submission" date="2017-08" db="EMBL/GenBank/DDBJ databases">
        <title>Complete Genome Sequence of Bacillus kochii Oregon-R-modENCODE STRAIN BDGP4, isolated from Drosophila melanogaster gut.</title>
        <authorList>
            <person name="Wan K.H."/>
            <person name="Yu C."/>
            <person name="Park S."/>
            <person name="Hammonds A.S."/>
            <person name="Booth B.W."/>
            <person name="Celniker S.E."/>
        </authorList>
    </citation>
    <scope>NUCLEOTIDE SEQUENCE [LARGE SCALE GENOMIC DNA]</scope>
    <source>
        <strain evidence="3 4">BDGP4</strain>
    </source>
</reference>
<dbReference type="RefSeq" id="WP_095370577.1">
    <property type="nucleotide sequence ID" value="NZ_CP022983.1"/>
</dbReference>
<dbReference type="PANTHER" id="PTHR43581:SF4">
    <property type="entry name" value="ATP_GTP PHOSPHATASE"/>
    <property type="match status" value="1"/>
</dbReference>
<keyword evidence="3" id="KW-0378">Hydrolase</keyword>
<feature type="domain" description="OLD protein-like TOPRIM" evidence="2">
    <location>
        <begin position="377"/>
        <end position="440"/>
    </location>
</feature>
<dbReference type="AlphaFoldDB" id="A0A248TFV4"/>
<dbReference type="EMBL" id="CP022983">
    <property type="protein sequence ID" value="ASV67002.1"/>
    <property type="molecule type" value="Genomic_DNA"/>
</dbReference>
<dbReference type="SUPFAM" id="SSF52540">
    <property type="entry name" value="P-loop containing nucleoside triphosphate hydrolases"/>
    <property type="match status" value="1"/>
</dbReference>
<keyword evidence="3" id="KW-0255">Endonuclease</keyword>
<dbReference type="InterPro" id="IPR027417">
    <property type="entry name" value="P-loop_NTPase"/>
</dbReference>
<dbReference type="CDD" id="cd01026">
    <property type="entry name" value="TOPRIM_OLD"/>
    <property type="match status" value="1"/>
</dbReference>
<dbReference type="GO" id="GO:0005524">
    <property type="term" value="F:ATP binding"/>
    <property type="evidence" value="ECO:0007669"/>
    <property type="project" value="InterPro"/>
</dbReference>
<dbReference type="OrthoDB" id="308933at2"/>
<evidence type="ECO:0000313" key="3">
    <source>
        <dbReference type="EMBL" id="ASV67002.1"/>
    </source>
</evidence>
<feature type="domain" description="ATPase AAA-type core" evidence="1">
    <location>
        <begin position="24"/>
        <end position="333"/>
    </location>
</feature>
<dbReference type="Pfam" id="PF20469">
    <property type="entry name" value="OLD-like_TOPRIM"/>
    <property type="match status" value="1"/>
</dbReference>
<evidence type="ECO:0000259" key="1">
    <source>
        <dbReference type="Pfam" id="PF13304"/>
    </source>
</evidence>
<accession>A0A248TFV4</accession>
<dbReference type="GO" id="GO:0004519">
    <property type="term" value="F:endonuclease activity"/>
    <property type="evidence" value="ECO:0007669"/>
    <property type="project" value="UniProtKB-KW"/>
</dbReference>
<dbReference type="GO" id="GO:0016887">
    <property type="term" value="F:ATP hydrolysis activity"/>
    <property type="evidence" value="ECO:0007669"/>
    <property type="project" value="InterPro"/>
</dbReference>
<dbReference type="KEGG" id="bko:CKF48_06480"/>
<dbReference type="Proteomes" id="UP000215137">
    <property type="component" value="Chromosome"/>
</dbReference>
<name>A0A248TFV4_9BACI</name>
<dbReference type="InterPro" id="IPR034139">
    <property type="entry name" value="TOPRIM_OLD"/>
</dbReference>
<proteinExistence type="predicted"/>
<dbReference type="InterPro" id="IPR051396">
    <property type="entry name" value="Bact_Antivir_Def_Nuclease"/>
</dbReference>
<evidence type="ECO:0000313" key="4">
    <source>
        <dbReference type="Proteomes" id="UP000215137"/>
    </source>
</evidence>
<keyword evidence="3" id="KW-0540">Nuclease</keyword>
<dbReference type="PANTHER" id="PTHR43581">
    <property type="entry name" value="ATP/GTP PHOSPHATASE"/>
    <property type="match status" value="1"/>
</dbReference>
<dbReference type="InterPro" id="IPR003959">
    <property type="entry name" value="ATPase_AAA_core"/>
</dbReference>
<dbReference type="Gene3D" id="3.40.50.300">
    <property type="entry name" value="P-loop containing nucleotide triphosphate hydrolases"/>
    <property type="match status" value="1"/>
</dbReference>
<protein>
    <submittedName>
        <fullName evidence="3">ATP-dependent endonuclease</fullName>
    </submittedName>
</protein>
<organism evidence="3 4">
    <name type="scientific">Cytobacillus kochii</name>
    <dbReference type="NCBI Taxonomy" id="859143"/>
    <lineage>
        <taxon>Bacteria</taxon>
        <taxon>Bacillati</taxon>
        <taxon>Bacillota</taxon>
        <taxon>Bacilli</taxon>
        <taxon>Bacillales</taxon>
        <taxon>Bacillaceae</taxon>
        <taxon>Cytobacillus</taxon>
    </lineage>
</organism>
<sequence>MINKLKINNYKSFQEFELDLNSDLNIIIGDNEAGKSTLLEAINLVLTGQLNNRLLQNELSPYLFNINSVRTYLQQLITNAQAELPRISIELYFNNPNNIYSELKGTNNLLRIDTPGVSISIEFDSTYHTEYEAYIQDVSTIKTLPIEYYKVVWRSFAGNSLTSRSIPARSTLIDTSTSKYQNGTDIYLHKILNDSLEPSQRTELAVHYRKLKETFSENQSIATINESLNEKKGNITDKNLNVSVDISSKTNWDKIITAYLDEVPFDYIGKGEQNAIKMKLALESNTDLEAVVLIEEPENHLSLSNLNKLLNIIKTKNENKQLIITTHSSFILNKLDIGRMILLSSEKETTSFNDLEDETREFFMRLPGYDTLRIVLSRKVILVEGPSEDLIVQRAYKDLYGKLPLENGVDIFCIDGLSFKRFIEISANLQKEITIITDNDGDIEQNIHKKYEEYSSNDLVKLHYGLDENLKTLELNIVDANKPNLSILKEILGHPDYTDDRLITYMLNNKTRCALKIFESDKTIQMPRYILNAIEE</sequence>
<gene>
    <name evidence="3" type="ORF">CKF48_06480</name>
</gene>
<evidence type="ECO:0000259" key="2">
    <source>
        <dbReference type="Pfam" id="PF20469"/>
    </source>
</evidence>